<dbReference type="KEGG" id="mpq:ABA45_02180"/>
<name>A0A0H4I175_9GAMM</name>
<protein>
    <submittedName>
        <fullName evidence="1">Uncharacterized protein</fullName>
    </submittedName>
</protein>
<dbReference type="Proteomes" id="UP000036406">
    <property type="component" value="Chromosome"/>
</dbReference>
<keyword evidence="2" id="KW-1185">Reference proteome</keyword>
<evidence type="ECO:0000313" key="2">
    <source>
        <dbReference type="Proteomes" id="UP000036406"/>
    </source>
</evidence>
<gene>
    <name evidence="1" type="ORF">ABA45_02180</name>
</gene>
<dbReference type="PATRIC" id="fig|330734.3.peg.486"/>
<evidence type="ECO:0000313" key="1">
    <source>
        <dbReference type="EMBL" id="AKO51370.1"/>
    </source>
</evidence>
<organism evidence="1 2">
    <name type="scientific">Marinobacter psychrophilus</name>
    <dbReference type="NCBI Taxonomy" id="330734"/>
    <lineage>
        <taxon>Bacteria</taxon>
        <taxon>Pseudomonadati</taxon>
        <taxon>Pseudomonadota</taxon>
        <taxon>Gammaproteobacteria</taxon>
        <taxon>Pseudomonadales</taxon>
        <taxon>Marinobacteraceae</taxon>
        <taxon>Marinobacter</taxon>
    </lineage>
</organism>
<dbReference type="EMBL" id="CP011494">
    <property type="protein sequence ID" value="AKO51370.1"/>
    <property type="molecule type" value="Genomic_DNA"/>
</dbReference>
<dbReference type="AlphaFoldDB" id="A0A0H4I175"/>
<proteinExistence type="predicted"/>
<reference evidence="1 2" key="1">
    <citation type="submission" date="2015-05" db="EMBL/GenBank/DDBJ databases">
        <title>Complete genome of Marinobacter psychrophilus strain 20041T isolated from sea-ice of the Canadian Basin.</title>
        <authorList>
            <person name="Song L."/>
            <person name="Ren L."/>
            <person name="Yu Y."/>
            <person name="Wang X."/>
        </authorList>
    </citation>
    <scope>NUCLEOTIDE SEQUENCE [LARGE SCALE GENOMIC DNA]</scope>
    <source>
        <strain evidence="1 2">20041</strain>
    </source>
</reference>
<accession>A0A0H4I175</accession>
<dbReference type="RefSeq" id="WP_048384109.1">
    <property type="nucleotide sequence ID" value="NZ_CP011494.1"/>
</dbReference>
<sequence>MFGFRNRKKYNGSVDIKLNNEYQIPTSDNPGFPGTLAYLELIDKAWDGKMSEDEGALYIATLYYCGLRKHGLHSEADALYSRIQSIVSFGLPNGLISHERWDKFSGAIERANHEAGEG</sequence>